<dbReference type="PROSITE" id="PS51123">
    <property type="entry name" value="OMPA_2"/>
    <property type="match status" value="1"/>
</dbReference>
<evidence type="ECO:0000256" key="2">
    <source>
        <dbReference type="ARBA" id="ARBA00023136"/>
    </source>
</evidence>
<feature type="domain" description="OmpA-like" evidence="6">
    <location>
        <begin position="332"/>
        <end position="446"/>
    </location>
</feature>
<dbReference type="RefSeq" id="WP_323253154.1">
    <property type="nucleotide sequence ID" value="NZ_JAYFUL010000058.1"/>
</dbReference>
<dbReference type="PANTHER" id="PTHR30329:SF21">
    <property type="entry name" value="LIPOPROTEIN YIAD-RELATED"/>
    <property type="match status" value="1"/>
</dbReference>
<dbReference type="Gene3D" id="3.30.1330.60">
    <property type="entry name" value="OmpA-like domain"/>
    <property type="match status" value="1"/>
</dbReference>
<feature type="compositionally biased region" description="Low complexity" evidence="5">
    <location>
        <begin position="206"/>
        <end position="221"/>
    </location>
</feature>
<dbReference type="InterPro" id="IPR006665">
    <property type="entry name" value="OmpA-like"/>
</dbReference>
<reference evidence="7 8" key="1">
    <citation type="submission" date="2023-12" db="EMBL/GenBank/DDBJ databases">
        <title>Novel species of the genus Arcicella isolated from rivers.</title>
        <authorList>
            <person name="Lu H."/>
        </authorList>
    </citation>
    <scope>NUCLEOTIDE SEQUENCE [LARGE SCALE GENOMIC DNA]</scope>
    <source>
        <strain evidence="7 8">LMG 21963</strain>
    </source>
</reference>
<proteinExistence type="predicted"/>
<feature type="compositionally biased region" description="Polar residues" evidence="5">
    <location>
        <begin position="32"/>
        <end position="52"/>
    </location>
</feature>
<feature type="region of interest" description="Disordered" evidence="5">
    <location>
        <begin position="192"/>
        <end position="230"/>
    </location>
</feature>
<dbReference type="EMBL" id="JAYFUL010000058">
    <property type="protein sequence ID" value="MEA5260541.1"/>
    <property type="molecule type" value="Genomic_DNA"/>
</dbReference>
<accession>A0ABU5QW29</accession>
<gene>
    <name evidence="7" type="ORF">VB264_22275</name>
</gene>
<keyword evidence="8" id="KW-1185">Reference proteome</keyword>
<organism evidence="7 8">
    <name type="scientific">Arcicella aquatica</name>
    <dbReference type="NCBI Taxonomy" id="217141"/>
    <lineage>
        <taxon>Bacteria</taxon>
        <taxon>Pseudomonadati</taxon>
        <taxon>Bacteroidota</taxon>
        <taxon>Cytophagia</taxon>
        <taxon>Cytophagales</taxon>
        <taxon>Flectobacillaceae</taxon>
        <taxon>Arcicella</taxon>
    </lineage>
</organism>
<name>A0ABU5QW29_9BACT</name>
<dbReference type="Pfam" id="PF00691">
    <property type="entry name" value="OmpA"/>
    <property type="match status" value="1"/>
</dbReference>
<dbReference type="InterPro" id="IPR006664">
    <property type="entry name" value="OMP_bac"/>
</dbReference>
<evidence type="ECO:0000256" key="5">
    <source>
        <dbReference type="SAM" id="MobiDB-lite"/>
    </source>
</evidence>
<keyword evidence="2 4" id="KW-0472">Membrane</keyword>
<dbReference type="CDD" id="cd07185">
    <property type="entry name" value="OmpA_C-like"/>
    <property type="match status" value="1"/>
</dbReference>
<dbReference type="SUPFAM" id="SSF103088">
    <property type="entry name" value="OmpA-like"/>
    <property type="match status" value="1"/>
</dbReference>
<evidence type="ECO:0000256" key="1">
    <source>
        <dbReference type="ARBA" id="ARBA00004442"/>
    </source>
</evidence>
<evidence type="ECO:0000256" key="4">
    <source>
        <dbReference type="PROSITE-ProRule" id="PRU00473"/>
    </source>
</evidence>
<dbReference type="PROSITE" id="PS51257">
    <property type="entry name" value="PROKAR_LIPOPROTEIN"/>
    <property type="match status" value="1"/>
</dbReference>
<dbReference type="InterPro" id="IPR050330">
    <property type="entry name" value="Bact_OuterMem_StrucFunc"/>
</dbReference>
<evidence type="ECO:0000313" key="8">
    <source>
        <dbReference type="Proteomes" id="UP001304671"/>
    </source>
</evidence>
<comment type="caution">
    <text evidence="7">The sequence shown here is derived from an EMBL/GenBank/DDBJ whole genome shotgun (WGS) entry which is preliminary data.</text>
</comment>
<evidence type="ECO:0000313" key="7">
    <source>
        <dbReference type="EMBL" id="MEA5260541.1"/>
    </source>
</evidence>
<dbReference type="PANTHER" id="PTHR30329">
    <property type="entry name" value="STATOR ELEMENT OF FLAGELLAR MOTOR COMPLEX"/>
    <property type="match status" value="1"/>
</dbReference>
<keyword evidence="3" id="KW-0998">Cell outer membrane</keyword>
<comment type="subcellular location">
    <subcellularLocation>
        <location evidence="1">Cell outer membrane</location>
    </subcellularLocation>
</comment>
<feature type="region of interest" description="Disordered" evidence="5">
    <location>
        <begin position="20"/>
        <end position="54"/>
    </location>
</feature>
<dbReference type="InterPro" id="IPR036737">
    <property type="entry name" value="OmpA-like_sf"/>
</dbReference>
<protein>
    <submittedName>
        <fullName evidence="7">OmpA family protein</fullName>
    </submittedName>
</protein>
<dbReference type="Proteomes" id="UP001304671">
    <property type="component" value="Unassembled WGS sequence"/>
</dbReference>
<sequence>MKNLLWAFASLVILQSCQSGSYPQSSGGGTQYPTERNQTPSGRGSYPSTSTGRAADKNVSIGNIRITDKYTILYVAYRNNNSPQYDRNGRLVNDGHEDIAFQSTAQLIAANGARSFKLIKTEGIPQLVAGQDVKVYGRKTVPGDQINFVVYFERLDKGLEDFDLFECNDYDYITCWNVYGLRISNPIDIVTQPTQPKANPAPPVSPTKTPTKSTTTVNTKPKSGKLGEVDNTPAPLPVVTSIQVSGIVRDVKTNKPVSATINYKLSSSKQIIDSVQSFVSTGIYKMALQKGQIYTYTASAKGYLSVNDIVDLSKINNETKFIKDIYLTPIVVGDKIALKNIYFEVSKSDLLPASFAELNKLVTMMQNNPEMEIRLEGHTDIIGDADANLELSQERVDACETYLVQKGISTKRIQAVGYGASRPLVKKGSDEERKVNRRVEFVVLKL</sequence>
<dbReference type="PRINTS" id="PR01021">
    <property type="entry name" value="OMPADOMAIN"/>
</dbReference>
<evidence type="ECO:0000256" key="3">
    <source>
        <dbReference type="ARBA" id="ARBA00023237"/>
    </source>
</evidence>
<evidence type="ECO:0000259" key="6">
    <source>
        <dbReference type="PROSITE" id="PS51123"/>
    </source>
</evidence>